<dbReference type="AlphaFoldDB" id="L0L2C4"/>
<protein>
    <submittedName>
        <fullName evidence="2">Phytoene dehydrogenase-like oxidoreductase</fullName>
    </submittedName>
</protein>
<dbReference type="PANTHER" id="PTHR43734:SF1">
    <property type="entry name" value="PHYTOENE DESATURASE"/>
    <property type="match status" value="1"/>
</dbReference>
<dbReference type="Gene3D" id="3.90.660.50">
    <property type="match status" value="2"/>
</dbReference>
<proteinExistence type="predicted"/>
<reference evidence="3" key="1">
    <citation type="submission" date="2012-02" db="EMBL/GenBank/DDBJ databases">
        <title>Complete sequence of chromosome of Methanomethylovorans hollandica DSM 15978.</title>
        <authorList>
            <person name="Lucas S."/>
            <person name="Copeland A."/>
            <person name="Lapidus A."/>
            <person name="Glavina del Rio T."/>
            <person name="Dalin E."/>
            <person name="Tice H."/>
            <person name="Bruce D."/>
            <person name="Goodwin L."/>
            <person name="Pitluck S."/>
            <person name="Peters L."/>
            <person name="Mikhailova N."/>
            <person name="Held B."/>
            <person name="Kyrpides N."/>
            <person name="Mavromatis K."/>
            <person name="Ivanova N."/>
            <person name="Brettin T."/>
            <person name="Detter J.C."/>
            <person name="Han C."/>
            <person name="Larimer F."/>
            <person name="Land M."/>
            <person name="Hauser L."/>
            <person name="Markowitz V."/>
            <person name="Cheng J.-F."/>
            <person name="Hugenholtz P."/>
            <person name="Woyke T."/>
            <person name="Wu D."/>
            <person name="Spring S."/>
            <person name="Schroeder M."/>
            <person name="Brambilla E."/>
            <person name="Klenk H.-P."/>
            <person name="Eisen J.A."/>
        </authorList>
    </citation>
    <scope>NUCLEOTIDE SEQUENCE [LARGE SCALE GENOMIC DNA]</scope>
    <source>
        <strain evidence="3">DSM 15978 / NBRC 107637 / DMS1</strain>
    </source>
</reference>
<accession>L0L2C4</accession>
<sequence>MPKYDVIVVGSGVTGLLSALVLSKHGKKVLILEKSKHVGGNCNSYVVDGYQVDTGAHAITHLIEGPLKRLMESYFDYLPVFENYGDYFIRTDKRLMKVPSNIKEFVTFDVLPKMDRLVLSQAVTKALTYRTFGMDLSKQSVYEFLPKNLSQDTYDFANTISYFLTGKDMKHTSAQRVLEGSAFVRDSVTPEQLEEILKIDEKNGHEEKVLQNLIPLNLHTSLQTRLNKVSSPLTTLGRLATNKVSYSQGYPRKGLKSLLNAILYSLPKSVEIMTENPVHKILTEEGVVKGVVADDTYLADMVIHTGFAKDLPYLVEDLPPSYVKELEGIVQTKSLTIWLGLDTTMEAFNYIGSEIWFKEKAYWAMPISNYDSSLAPEGKQLVGFSFIMDPEKDESYEIKKAYETIYNAVPDIKEHVEMRHEQILIPEKASVTIDGNFADIRTPIKNLYVAGTDTDRRSMGITRAAYSVIEMLRIVNSDGNLHMRGAKSSPP</sequence>
<dbReference type="GeneID" id="14408347"/>
<dbReference type="STRING" id="867904.Metho_2269"/>
<dbReference type="OrthoDB" id="11867at2157"/>
<dbReference type="SUPFAM" id="SSF51905">
    <property type="entry name" value="FAD/NAD(P)-binding domain"/>
    <property type="match status" value="1"/>
</dbReference>
<dbReference type="InterPro" id="IPR036188">
    <property type="entry name" value="FAD/NAD-bd_sf"/>
</dbReference>
<evidence type="ECO:0000313" key="3">
    <source>
        <dbReference type="Proteomes" id="UP000010866"/>
    </source>
</evidence>
<evidence type="ECO:0000259" key="1">
    <source>
        <dbReference type="Pfam" id="PF01593"/>
    </source>
</evidence>
<dbReference type="Proteomes" id="UP000010866">
    <property type="component" value="Chromosome"/>
</dbReference>
<dbReference type="PRINTS" id="PR00420">
    <property type="entry name" value="RNGMNOXGNASE"/>
</dbReference>
<evidence type="ECO:0000313" key="2">
    <source>
        <dbReference type="EMBL" id="AGB50429.1"/>
    </source>
</evidence>
<organism evidence="2 3">
    <name type="scientific">Methanomethylovorans hollandica (strain DSM 15978 / NBRC 107637 / DMS1)</name>
    <dbReference type="NCBI Taxonomy" id="867904"/>
    <lineage>
        <taxon>Archaea</taxon>
        <taxon>Methanobacteriati</taxon>
        <taxon>Methanobacteriota</taxon>
        <taxon>Stenosarchaea group</taxon>
        <taxon>Methanomicrobia</taxon>
        <taxon>Methanosarcinales</taxon>
        <taxon>Methanosarcinaceae</taxon>
        <taxon>Methanomethylovorans</taxon>
    </lineage>
</organism>
<name>L0L2C4_METHD</name>
<dbReference type="KEGG" id="mhz:Metho_2269"/>
<gene>
    <name evidence="2" type="ordered locus">Metho_2269</name>
</gene>
<dbReference type="PANTHER" id="PTHR43734">
    <property type="entry name" value="PHYTOENE DESATURASE"/>
    <property type="match status" value="1"/>
</dbReference>
<keyword evidence="3" id="KW-1185">Reference proteome</keyword>
<dbReference type="RefSeq" id="WP_015325594.1">
    <property type="nucleotide sequence ID" value="NC_019977.1"/>
</dbReference>
<dbReference type="GO" id="GO:0016491">
    <property type="term" value="F:oxidoreductase activity"/>
    <property type="evidence" value="ECO:0007669"/>
    <property type="project" value="InterPro"/>
</dbReference>
<dbReference type="InterPro" id="IPR002937">
    <property type="entry name" value="Amino_oxidase"/>
</dbReference>
<dbReference type="Gene3D" id="3.50.50.60">
    <property type="entry name" value="FAD/NAD(P)-binding domain"/>
    <property type="match status" value="2"/>
</dbReference>
<dbReference type="Pfam" id="PF01593">
    <property type="entry name" value="Amino_oxidase"/>
    <property type="match status" value="1"/>
</dbReference>
<dbReference type="EMBL" id="CP003362">
    <property type="protein sequence ID" value="AGB50429.1"/>
    <property type="molecule type" value="Genomic_DNA"/>
</dbReference>
<dbReference type="HOGENOM" id="CLU_563393_0_0_2"/>
<feature type="domain" description="Amine oxidase" evidence="1">
    <location>
        <begin position="14"/>
        <end position="457"/>
    </location>
</feature>